<dbReference type="AlphaFoldDB" id="A0A9Q1HGR3"/>
<dbReference type="Gene3D" id="1.10.510.10">
    <property type="entry name" value="Transferase(Phosphotransferase) domain 1"/>
    <property type="match status" value="1"/>
</dbReference>
<gene>
    <name evidence="2" type="ORF">HOLleu_01969</name>
</gene>
<dbReference type="GO" id="GO:0004714">
    <property type="term" value="F:transmembrane receptor protein tyrosine kinase activity"/>
    <property type="evidence" value="ECO:0007669"/>
    <property type="project" value="TreeGrafter"/>
</dbReference>
<evidence type="ECO:0000313" key="3">
    <source>
        <dbReference type="Proteomes" id="UP001152320"/>
    </source>
</evidence>
<accession>A0A9Q1HGR3</accession>
<keyword evidence="2" id="KW-0418">Kinase</keyword>
<dbReference type="Pfam" id="PF07714">
    <property type="entry name" value="PK_Tyr_Ser-Thr"/>
    <property type="match status" value="1"/>
</dbReference>
<keyword evidence="2" id="KW-0808">Transferase</keyword>
<dbReference type="PANTHER" id="PTHR24416">
    <property type="entry name" value="TYROSINE-PROTEIN KINASE RECEPTOR"/>
    <property type="match status" value="1"/>
</dbReference>
<name>A0A9Q1HGR3_HOLLE</name>
<sequence>MWEVLTFGDTPYTGMTGEEIAHEIRHNRFLERPNLCQSYQFDVMLSAWNISLEQRPTFEEISTLLRKTVKTNTEDIDHDEEDIFDYSNEIVKPHNV</sequence>
<dbReference type="GO" id="GO:0005886">
    <property type="term" value="C:plasma membrane"/>
    <property type="evidence" value="ECO:0007669"/>
    <property type="project" value="TreeGrafter"/>
</dbReference>
<dbReference type="InterPro" id="IPR050122">
    <property type="entry name" value="RTK"/>
</dbReference>
<reference evidence="2" key="1">
    <citation type="submission" date="2021-10" db="EMBL/GenBank/DDBJ databases">
        <title>Tropical sea cucumber genome reveals ecological adaptation and Cuvierian tubules defense mechanism.</title>
        <authorList>
            <person name="Chen T."/>
        </authorList>
    </citation>
    <scope>NUCLEOTIDE SEQUENCE</scope>
    <source>
        <strain evidence="2">Nanhai2018</strain>
        <tissue evidence="2">Muscle</tissue>
    </source>
</reference>
<comment type="caution">
    <text evidence="2">The sequence shown here is derived from an EMBL/GenBank/DDBJ whole genome shotgun (WGS) entry which is preliminary data.</text>
</comment>
<keyword evidence="3" id="KW-1185">Reference proteome</keyword>
<dbReference type="Proteomes" id="UP001152320">
    <property type="component" value="Chromosome 1"/>
</dbReference>
<dbReference type="GO" id="GO:0007169">
    <property type="term" value="P:cell surface receptor protein tyrosine kinase signaling pathway"/>
    <property type="evidence" value="ECO:0007669"/>
    <property type="project" value="TreeGrafter"/>
</dbReference>
<feature type="domain" description="Serine-threonine/tyrosine-protein kinase catalytic" evidence="1">
    <location>
        <begin position="1"/>
        <end position="63"/>
    </location>
</feature>
<dbReference type="EMBL" id="JAIZAY010000001">
    <property type="protein sequence ID" value="KAJ8049287.1"/>
    <property type="molecule type" value="Genomic_DNA"/>
</dbReference>
<dbReference type="OrthoDB" id="3256376at2759"/>
<evidence type="ECO:0000313" key="2">
    <source>
        <dbReference type="EMBL" id="KAJ8049287.1"/>
    </source>
</evidence>
<dbReference type="SUPFAM" id="SSF56112">
    <property type="entry name" value="Protein kinase-like (PK-like)"/>
    <property type="match status" value="1"/>
</dbReference>
<dbReference type="PANTHER" id="PTHR24416:SF611">
    <property type="entry name" value="TYROSINE-PROTEIN KINASE TRANSMEMBRANE RECEPTOR ROR"/>
    <property type="match status" value="1"/>
</dbReference>
<dbReference type="InterPro" id="IPR001245">
    <property type="entry name" value="Ser-Thr/Tyr_kinase_cat_dom"/>
</dbReference>
<dbReference type="InterPro" id="IPR011009">
    <property type="entry name" value="Kinase-like_dom_sf"/>
</dbReference>
<organism evidence="2 3">
    <name type="scientific">Holothuria leucospilota</name>
    <name type="common">Black long sea cucumber</name>
    <name type="synonym">Mertensiothuria leucospilota</name>
    <dbReference type="NCBI Taxonomy" id="206669"/>
    <lineage>
        <taxon>Eukaryota</taxon>
        <taxon>Metazoa</taxon>
        <taxon>Echinodermata</taxon>
        <taxon>Eleutherozoa</taxon>
        <taxon>Echinozoa</taxon>
        <taxon>Holothuroidea</taxon>
        <taxon>Aspidochirotacea</taxon>
        <taxon>Aspidochirotida</taxon>
        <taxon>Holothuriidae</taxon>
        <taxon>Holothuria</taxon>
    </lineage>
</organism>
<evidence type="ECO:0000259" key="1">
    <source>
        <dbReference type="Pfam" id="PF07714"/>
    </source>
</evidence>
<dbReference type="GO" id="GO:0043235">
    <property type="term" value="C:receptor complex"/>
    <property type="evidence" value="ECO:0007669"/>
    <property type="project" value="TreeGrafter"/>
</dbReference>
<proteinExistence type="predicted"/>
<protein>
    <submittedName>
        <fullName evidence="2">Tyrosine-protein kinase HTK16</fullName>
    </submittedName>
</protein>